<dbReference type="SUPFAM" id="SSF102712">
    <property type="entry name" value="JAB1/MPN domain"/>
    <property type="match status" value="1"/>
</dbReference>
<name>A0AAP6ZZV4_PAEAL</name>
<keyword evidence="1" id="KW-0645">Protease</keyword>
<dbReference type="GO" id="GO:0008270">
    <property type="term" value="F:zinc ion binding"/>
    <property type="evidence" value="ECO:0007669"/>
    <property type="project" value="TreeGrafter"/>
</dbReference>
<organism evidence="7 8">
    <name type="scientific">Paenibacillus alvei</name>
    <name type="common">Bacillus alvei</name>
    <dbReference type="NCBI Taxonomy" id="44250"/>
    <lineage>
        <taxon>Bacteria</taxon>
        <taxon>Bacillati</taxon>
        <taxon>Bacillota</taxon>
        <taxon>Bacilli</taxon>
        <taxon>Bacillales</taxon>
        <taxon>Paenibacillaceae</taxon>
        <taxon>Paenibacillus</taxon>
    </lineage>
</organism>
<feature type="domain" description="MPN" evidence="6">
    <location>
        <begin position="1"/>
        <end position="125"/>
    </location>
</feature>
<dbReference type="GO" id="GO:0008235">
    <property type="term" value="F:metalloexopeptidase activity"/>
    <property type="evidence" value="ECO:0007669"/>
    <property type="project" value="TreeGrafter"/>
</dbReference>
<reference evidence="7 8" key="1">
    <citation type="submission" date="2020-05" db="EMBL/GenBank/DDBJ databases">
        <title>Whole genome sequencing and identification of novel metabolites from Paenibacillus alvei strain JR949.</title>
        <authorList>
            <person name="Rajendhran J."/>
            <person name="Sree Pranav P."/>
            <person name="Mahalakshmi B."/>
            <person name="Karthikeyan R."/>
        </authorList>
    </citation>
    <scope>NUCLEOTIDE SEQUENCE [LARGE SCALE GENOMIC DNA]</scope>
    <source>
        <strain evidence="7 8">JR949</strain>
    </source>
</reference>
<keyword evidence="4" id="KW-0862">Zinc</keyword>
<dbReference type="PANTHER" id="PTHR34858:SF1">
    <property type="entry name" value="CYSO-CYSTEINE PEPTIDASE"/>
    <property type="match status" value="1"/>
</dbReference>
<evidence type="ECO:0000259" key="6">
    <source>
        <dbReference type="PROSITE" id="PS50249"/>
    </source>
</evidence>
<evidence type="ECO:0000313" key="7">
    <source>
        <dbReference type="EMBL" id="NOJ70382.1"/>
    </source>
</evidence>
<evidence type="ECO:0000256" key="4">
    <source>
        <dbReference type="ARBA" id="ARBA00022833"/>
    </source>
</evidence>
<protein>
    <submittedName>
        <fullName evidence="7">M67 family metallopeptidase</fullName>
    </submittedName>
</protein>
<dbReference type="Gene3D" id="3.40.140.10">
    <property type="entry name" value="Cytidine Deaminase, domain 2"/>
    <property type="match status" value="1"/>
</dbReference>
<keyword evidence="2" id="KW-0479">Metal-binding</keyword>
<dbReference type="PROSITE" id="PS50249">
    <property type="entry name" value="MPN"/>
    <property type="match status" value="1"/>
</dbReference>
<dbReference type="CDD" id="cd08070">
    <property type="entry name" value="MPN_like"/>
    <property type="match status" value="1"/>
</dbReference>
<proteinExistence type="predicted"/>
<dbReference type="InterPro" id="IPR028090">
    <property type="entry name" value="JAB_dom_prok"/>
</dbReference>
<dbReference type="InterPro" id="IPR051929">
    <property type="entry name" value="VirAsm_ModProt"/>
</dbReference>
<dbReference type="InterPro" id="IPR037518">
    <property type="entry name" value="MPN"/>
</dbReference>
<keyword evidence="3" id="KW-0378">Hydrolase</keyword>
<dbReference type="Proteomes" id="UP000552038">
    <property type="component" value="Unassembled WGS sequence"/>
</dbReference>
<keyword evidence="5" id="KW-0482">Metalloprotease</keyword>
<dbReference type="PANTHER" id="PTHR34858">
    <property type="entry name" value="CYSO-CYSTEINE PEPTIDASE"/>
    <property type="match status" value="1"/>
</dbReference>
<sequence length="125" mass="13942">MVAHCMQEKPLEACGLLSGANAMAARCHRIRNVDCSPVSFTMDMEQLETALACMERSGEQLLAVYHSHPAGSAYPSAFDIEHAAYSCSYIIVSLLRIRPRVRSYRIEANCAQPEPIRILSEWTEP</sequence>
<evidence type="ECO:0000256" key="3">
    <source>
        <dbReference type="ARBA" id="ARBA00022801"/>
    </source>
</evidence>
<comment type="caution">
    <text evidence="7">The sequence shown here is derived from an EMBL/GenBank/DDBJ whole genome shotgun (WGS) entry which is preliminary data.</text>
</comment>
<evidence type="ECO:0000256" key="5">
    <source>
        <dbReference type="ARBA" id="ARBA00023049"/>
    </source>
</evidence>
<evidence type="ECO:0000256" key="1">
    <source>
        <dbReference type="ARBA" id="ARBA00022670"/>
    </source>
</evidence>
<accession>A0AAP6ZZV4</accession>
<evidence type="ECO:0000256" key="2">
    <source>
        <dbReference type="ARBA" id="ARBA00022723"/>
    </source>
</evidence>
<gene>
    <name evidence="7" type="ORF">HMI46_07440</name>
</gene>
<evidence type="ECO:0000313" key="8">
    <source>
        <dbReference type="Proteomes" id="UP000552038"/>
    </source>
</evidence>
<dbReference type="AlphaFoldDB" id="A0AAP6ZZV4"/>
<dbReference type="Pfam" id="PF14464">
    <property type="entry name" value="Prok-JAB"/>
    <property type="match status" value="1"/>
</dbReference>
<dbReference type="GO" id="GO:0006508">
    <property type="term" value="P:proteolysis"/>
    <property type="evidence" value="ECO:0007669"/>
    <property type="project" value="UniProtKB-KW"/>
</dbReference>
<dbReference type="EMBL" id="JABFOR010000006">
    <property type="protein sequence ID" value="NOJ70382.1"/>
    <property type="molecule type" value="Genomic_DNA"/>
</dbReference>